<dbReference type="InterPro" id="IPR010982">
    <property type="entry name" value="Lambda_DNA-bd_dom_sf"/>
</dbReference>
<sequence length="143" mass="16732">MTTFDRLKKLCEEQKISIVELEEKLYFGRNSLYGWKKKVPNGANLEKVADYFDVSVDYLLGRTDKKRYFDLTEKDEQDIQLELQKMIAGLSESGHAAFDGRTLDELSEEEIEDRELLLSSLENSLRLAKRVAKQKFTPKKYRD</sequence>
<dbReference type="Gene3D" id="1.10.260.40">
    <property type="entry name" value="lambda repressor-like DNA-binding domains"/>
    <property type="match status" value="1"/>
</dbReference>
<protein>
    <submittedName>
        <fullName evidence="2">Helix-turn-helix transcriptional regulator</fullName>
    </submittedName>
</protein>
<reference evidence="2 3" key="1">
    <citation type="submission" date="2020-01" db="EMBL/GenBank/DDBJ databases">
        <authorList>
            <person name="Liu G."/>
            <person name="Liu B."/>
        </authorList>
    </citation>
    <scope>NUCLEOTIDE SEQUENCE [LARGE SCALE GENOMIC DNA]</scope>
    <source>
        <strain evidence="2 3">FJAT-51161</strain>
    </source>
</reference>
<gene>
    <name evidence="2" type="ORF">FJQ98_02810</name>
</gene>
<keyword evidence="3" id="KW-1185">Reference proteome</keyword>
<evidence type="ECO:0000313" key="3">
    <source>
        <dbReference type="Proteomes" id="UP000596049"/>
    </source>
</evidence>
<proteinExistence type="predicted"/>
<dbReference type="InterPro" id="IPR001387">
    <property type="entry name" value="Cro/C1-type_HTH"/>
</dbReference>
<accession>A0ABX7AUT5</accession>
<dbReference type="EMBL" id="CP067341">
    <property type="protein sequence ID" value="QQP13022.1"/>
    <property type="molecule type" value="Genomic_DNA"/>
</dbReference>
<dbReference type="SUPFAM" id="SSF47413">
    <property type="entry name" value="lambda repressor-like DNA-binding domains"/>
    <property type="match status" value="1"/>
</dbReference>
<dbReference type="PROSITE" id="PS50943">
    <property type="entry name" value="HTH_CROC1"/>
    <property type="match status" value="1"/>
</dbReference>
<dbReference type="RefSeq" id="WP_053595363.1">
    <property type="nucleotide sequence ID" value="NZ_CP067341.1"/>
</dbReference>
<evidence type="ECO:0000259" key="1">
    <source>
        <dbReference type="PROSITE" id="PS50943"/>
    </source>
</evidence>
<evidence type="ECO:0000313" key="2">
    <source>
        <dbReference type="EMBL" id="QQP13022.1"/>
    </source>
</evidence>
<organism evidence="2 3">
    <name type="scientific">Lysinibacillus agricola</name>
    <dbReference type="NCBI Taxonomy" id="2590012"/>
    <lineage>
        <taxon>Bacteria</taxon>
        <taxon>Bacillati</taxon>
        <taxon>Bacillota</taxon>
        <taxon>Bacilli</taxon>
        <taxon>Bacillales</taxon>
        <taxon>Bacillaceae</taxon>
        <taxon>Lysinibacillus</taxon>
    </lineage>
</organism>
<feature type="domain" description="HTH cro/C1-type" evidence="1">
    <location>
        <begin position="7"/>
        <end position="59"/>
    </location>
</feature>
<dbReference type="SMART" id="SM00530">
    <property type="entry name" value="HTH_XRE"/>
    <property type="match status" value="1"/>
</dbReference>
<dbReference type="Pfam" id="PF01381">
    <property type="entry name" value="HTH_3"/>
    <property type="match status" value="1"/>
</dbReference>
<name>A0ABX7AUT5_9BACI</name>
<dbReference type="Proteomes" id="UP000596049">
    <property type="component" value="Chromosome"/>
</dbReference>